<dbReference type="CDD" id="cd04732">
    <property type="entry name" value="HisA"/>
    <property type="match status" value="1"/>
</dbReference>
<dbReference type="SUPFAM" id="SSF51366">
    <property type="entry name" value="Ribulose-phoshate binding barrel"/>
    <property type="match status" value="1"/>
</dbReference>
<dbReference type="EMBL" id="CAEZSS010000008">
    <property type="protein sequence ID" value="CAB4539038.1"/>
    <property type="molecule type" value="Genomic_DNA"/>
</dbReference>
<accession>A0A6J6BLG7</accession>
<evidence type="ECO:0000256" key="7">
    <source>
        <dbReference type="ARBA" id="ARBA00022605"/>
    </source>
</evidence>
<dbReference type="GO" id="GO:0003949">
    <property type="term" value="F:1-(5-phosphoribosyl)-5-[(5-phosphoribosylamino)methylideneamino]imidazole-4-carboxamide isomerase activity"/>
    <property type="evidence" value="ECO:0007669"/>
    <property type="project" value="UniProtKB-EC"/>
</dbReference>
<sequence>MKVLEILPAIDVKEGVVIRLTKGELDKGSKYGDPLKVANEFKSSGVSWIHLVDLDAAFGLGNNFEVLASVIKSVDIKIQLSGGIKDDESLNKALSTGCSRINLATTALDNPEWVESVIKKHGDKIAVSLDVMGRVLSPRGGTKSGGDLFQMITRLDQAGCARYVLTDVNRDGTLTGPNLELLKEVISFTKTPILASGGVSSLGDVKALTQLTDQGVEGVIIGKALYTGAFTLAQVIAVAKGE</sequence>
<dbReference type="AlphaFoldDB" id="A0A6J6BLG7"/>
<dbReference type="Gene3D" id="3.20.20.70">
    <property type="entry name" value="Aldolase class I"/>
    <property type="match status" value="1"/>
</dbReference>
<dbReference type="HAMAP" id="MF_01014">
    <property type="entry name" value="HisA"/>
    <property type="match status" value="1"/>
</dbReference>
<keyword evidence="6" id="KW-0963">Cytoplasm</keyword>
<dbReference type="FunFam" id="3.20.20.70:FF:000009">
    <property type="entry name" value="1-(5-phosphoribosyl)-5-[(5-phosphoribosylamino)methylideneamino] imidazole-4-carboxamide isomerase"/>
    <property type="match status" value="1"/>
</dbReference>
<keyword evidence="8" id="KW-0368">Histidine biosynthesis</keyword>
<comment type="pathway">
    <text evidence="3">Amino-acid biosynthesis; L-histidine biosynthesis; L-histidine from 5-phospho-alpha-D-ribose 1-diphosphate: step 4/9.</text>
</comment>
<keyword evidence="7" id="KW-0028">Amino-acid biosynthesis</keyword>
<evidence type="ECO:0000256" key="1">
    <source>
        <dbReference type="ARBA" id="ARBA00000901"/>
    </source>
</evidence>
<protein>
    <recommendedName>
        <fullName evidence="5">1-(5-phosphoribosyl)-5-[(5-phosphoribosylamino)methylideneamino]imidazole-4-carboxamideisomerase</fullName>
        <ecNumber evidence="5">5.3.1.16</ecNumber>
    </recommendedName>
</protein>
<dbReference type="InterPro" id="IPR013785">
    <property type="entry name" value="Aldolase_TIM"/>
</dbReference>
<evidence type="ECO:0000256" key="8">
    <source>
        <dbReference type="ARBA" id="ARBA00023102"/>
    </source>
</evidence>
<evidence type="ECO:0000313" key="10">
    <source>
        <dbReference type="EMBL" id="CAB4539038.1"/>
    </source>
</evidence>
<name>A0A6J6BLG7_9ZZZZ</name>
<gene>
    <name evidence="10" type="ORF">UFOPK1505_00091</name>
</gene>
<dbReference type="InterPro" id="IPR011060">
    <property type="entry name" value="RibuloseP-bd_barrel"/>
</dbReference>
<comment type="subcellular location">
    <subcellularLocation>
        <location evidence="2">Cytoplasm</location>
    </subcellularLocation>
</comment>
<keyword evidence="9" id="KW-0413">Isomerase</keyword>
<evidence type="ECO:0000256" key="5">
    <source>
        <dbReference type="ARBA" id="ARBA00012550"/>
    </source>
</evidence>
<evidence type="ECO:0000256" key="6">
    <source>
        <dbReference type="ARBA" id="ARBA00022490"/>
    </source>
</evidence>
<dbReference type="InterPro" id="IPR006062">
    <property type="entry name" value="His_biosynth"/>
</dbReference>
<evidence type="ECO:0000256" key="9">
    <source>
        <dbReference type="ARBA" id="ARBA00023235"/>
    </source>
</evidence>
<dbReference type="GO" id="GO:0000162">
    <property type="term" value="P:L-tryptophan biosynthetic process"/>
    <property type="evidence" value="ECO:0007669"/>
    <property type="project" value="TreeGrafter"/>
</dbReference>
<organism evidence="10">
    <name type="scientific">freshwater metagenome</name>
    <dbReference type="NCBI Taxonomy" id="449393"/>
    <lineage>
        <taxon>unclassified sequences</taxon>
        <taxon>metagenomes</taxon>
        <taxon>ecological metagenomes</taxon>
    </lineage>
</organism>
<dbReference type="GO" id="GO:0005737">
    <property type="term" value="C:cytoplasm"/>
    <property type="evidence" value="ECO:0007669"/>
    <property type="project" value="UniProtKB-SubCell"/>
</dbReference>
<proteinExistence type="inferred from homology"/>
<evidence type="ECO:0000256" key="4">
    <source>
        <dbReference type="ARBA" id="ARBA00009667"/>
    </source>
</evidence>
<dbReference type="InterPro" id="IPR023016">
    <property type="entry name" value="HisA/PriA"/>
</dbReference>
<dbReference type="InterPro" id="IPR044524">
    <property type="entry name" value="Isoase_HisA-like"/>
</dbReference>
<reference evidence="10" key="1">
    <citation type="submission" date="2020-05" db="EMBL/GenBank/DDBJ databases">
        <authorList>
            <person name="Chiriac C."/>
            <person name="Salcher M."/>
            <person name="Ghai R."/>
            <person name="Kavagutti S V."/>
        </authorList>
    </citation>
    <scope>NUCLEOTIDE SEQUENCE</scope>
</reference>
<comment type="catalytic activity">
    <reaction evidence="1">
        <text>1-(5-phospho-beta-D-ribosyl)-5-[(5-phospho-beta-D-ribosylamino)methylideneamino]imidazole-4-carboxamide = 5-[(5-phospho-1-deoxy-D-ribulos-1-ylimino)methylamino]-1-(5-phospho-beta-D-ribosyl)imidazole-4-carboxamide</text>
        <dbReference type="Rhea" id="RHEA:15469"/>
        <dbReference type="ChEBI" id="CHEBI:58435"/>
        <dbReference type="ChEBI" id="CHEBI:58525"/>
        <dbReference type="EC" id="5.3.1.16"/>
    </reaction>
</comment>
<dbReference type="Pfam" id="PF00977">
    <property type="entry name" value="His_biosynth"/>
    <property type="match status" value="1"/>
</dbReference>
<dbReference type="UniPathway" id="UPA00031">
    <property type="reaction ID" value="UER00009"/>
</dbReference>
<dbReference type="PANTHER" id="PTHR43090">
    <property type="entry name" value="1-(5-PHOSPHORIBOSYL)-5-[(5-PHOSPHORIBOSYLAMINO)METHYLIDENEAMINO] IMIDAZOLE-4-CARBOXAMIDE ISOMERASE"/>
    <property type="match status" value="1"/>
</dbReference>
<evidence type="ECO:0000256" key="3">
    <source>
        <dbReference type="ARBA" id="ARBA00005133"/>
    </source>
</evidence>
<dbReference type="GO" id="GO:0000105">
    <property type="term" value="P:L-histidine biosynthetic process"/>
    <property type="evidence" value="ECO:0007669"/>
    <property type="project" value="UniProtKB-UniPathway"/>
</dbReference>
<evidence type="ECO:0000256" key="2">
    <source>
        <dbReference type="ARBA" id="ARBA00004496"/>
    </source>
</evidence>
<comment type="similarity">
    <text evidence="4">Belongs to the HisA/HisF family.</text>
</comment>
<dbReference type="PANTHER" id="PTHR43090:SF2">
    <property type="entry name" value="1-(5-PHOSPHORIBOSYL)-5-[(5-PHOSPHORIBOSYLAMINO)METHYLIDENEAMINO] IMIDAZOLE-4-CARBOXAMIDE ISOMERASE"/>
    <property type="match status" value="1"/>
</dbReference>
<dbReference type="EC" id="5.3.1.16" evidence="5"/>